<accession>A0A2P7B5K7</accession>
<gene>
    <name evidence="2" type="ORF">CU102_26480</name>
</gene>
<sequence>MLVASAQLAIVVVLTLVSANAEPHSAPALTAKLKMACGQSDVIWKYIVSVMGGNQAIVNNGNRGRQGESIRHFLLYPDNSWVLIYDFFIRGRPSEEDQACIVASGSQETAYESTNLLVYELPKEWMGKRLKDVPPPMLDGTRVIY</sequence>
<evidence type="ECO:0000313" key="2">
    <source>
        <dbReference type="EMBL" id="PSH61729.1"/>
    </source>
</evidence>
<protein>
    <submittedName>
        <fullName evidence="2">Uncharacterized protein</fullName>
    </submittedName>
</protein>
<organism evidence="2 3">
    <name type="scientific">Phyllobacterium brassicacearum</name>
    <dbReference type="NCBI Taxonomy" id="314235"/>
    <lineage>
        <taxon>Bacteria</taxon>
        <taxon>Pseudomonadati</taxon>
        <taxon>Pseudomonadota</taxon>
        <taxon>Alphaproteobacteria</taxon>
        <taxon>Hyphomicrobiales</taxon>
        <taxon>Phyllobacteriaceae</taxon>
        <taxon>Phyllobacterium</taxon>
    </lineage>
</organism>
<feature type="chain" id="PRO_5015183114" evidence="1">
    <location>
        <begin position="22"/>
        <end position="145"/>
    </location>
</feature>
<dbReference type="EMBL" id="PGGO01000034">
    <property type="protein sequence ID" value="PSH61729.1"/>
    <property type="molecule type" value="Genomic_DNA"/>
</dbReference>
<feature type="signal peptide" evidence="1">
    <location>
        <begin position="1"/>
        <end position="21"/>
    </location>
</feature>
<name>A0A2P7B5K7_9HYPH</name>
<dbReference type="Proteomes" id="UP000241444">
    <property type="component" value="Unassembled WGS sequence"/>
</dbReference>
<keyword evidence="3" id="KW-1185">Reference proteome</keyword>
<proteinExistence type="predicted"/>
<evidence type="ECO:0000256" key="1">
    <source>
        <dbReference type="SAM" id="SignalP"/>
    </source>
</evidence>
<evidence type="ECO:0000313" key="3">
    <source>
        <dbReference type="Proteomes" id="UP000241444"/>
    </source>
</evidence>
<dbReference type="AlphaFoldDB" id="A0A2P7B5K7"/>
<reference evidence="3" key="1">
    <citation type="submission" date="2017-11" db="EMBL/GenBank/DDBJ databases">
        <authorList>
            <person name="Kuznetsova I."/>
            <person name="Sazanova A."/>
            <person name="Chirak E."/>
            <person name="Safronova V."/>
            <person name="Willems A."/>
        </authorList>
    </citation>
    <scope>NUCLEOTIDE SEQUENCE [LARGE SCALE GENOMIC DNA]</scope>
    <source>
        <strain evidence="3">STM 196</strain>
    </source>
</reference>
<keyword evidence="1" id="KW-0732">Signal</keyword>
<comment type="caution">
    <text evidence="2">The sequence shown here is derived from an EMBL/GenBank/DDBJ whole genome shotgun (WGS) entry which is preliminary data.</text>
</comment>